<dbReference type="Gene3D" id="3.30.65.10">
    <property type="entry name" value="Bacterial Topoisomerase I, domain 1"/>
    <property type="match status" value="1"/>
</dbReference>
<dbReference type="InterPro" id="IPR049330">
    <property type="entry name" value="TOP1_Znf"/>
</dbReference>
<keyword evidence="4" id="KW-1185">Reference proteome</keyword>
<dbReference type="Pfam" id="PF01396">
    <property type="entry name" value="Zn_ribbon_Top1"/>
    <property type="match status" value="2"/>
</dbReference>
<dbReference type="FunFam" id="3.30.65.10:FF:000002">
    <property type="entry name" value="DNA topoisomerase 1"/>
    <property type="match status" value="1"/>
</dbReference>
<organism evidence="3 4">
    <name type="scientific">Klebsiella pneumoniae subsp. ozaenae</name>
    <dbReference type="NCBI Taxonomy" id="574"/>
    <lineage>
        <taxon>Bacteria</taxon>
        <taxon>Pseudomonadati</taxon>
        <taxon>Pseudomonadota</taxon>
        <taxon>Gammaproteobacteria</taxon>
        <taxon>Enterobacterales</taxon>
        <taxon>Enterobacteriaceae</taxon>
        <taxon>Klebsiella/Raoultella group</taxon>
        <taxon>Klebsiella</taxon>
        <taxon>Klebsiella pneumoniae complex</taxon>
    </lineage>
</organism>
<keyword evidence="3" id="KW-0413">Isomerase</keyword>
<dbReference type="GO" id="GO:0003677">
    <property type="term" value="F:DNA binding"/>
    <property type="evidence" value="ECO:0007669"/>
    <property type="project" value="InterPro"/>
</dbReference>
<dbReference type="EC" id="5.99.1.2" evidence="3"/>
<proteinExistence type="predicted"/>
<evidence type="ECO:0000259" key="1">
    <source>
        <dbReference type="Pfam" id="PF01396"/>
    </source>
</evidence>
<dbReference type="GO" id="GO:0003916">
    <property type="term" value="F:DNA topoisomerase activity"/>
    <property type="evidence" value="ECO:0007669"/>
    <property type="project" value="InterPro"/>
</dbReference>
<protein>
    <submittedName>
        <fullName evidence="3">DNA topoisomerase I</fullName>
        <ecNumber evidence="3">5.99.1.2</ecNumber>
    </submittedName>
</protein>
<dbReference type="EMBL" id="UGLZ01000004">
    <property type="protein sequence ID" value="STU69337.1"/>
    <property type="molecule type" value="Genomic_DNA"/>
</dbReference>
<feature type="domain" description="DNA topoisomerase type IA zn finger" evidence="1">
    <location>
        <begin position="122"/>
        <end position="139"/>
    </location>
</feature>
<name>A0A377ZGU3_KLEPO</name>
<dbReference type="Proteomes" id="UP000255382">
    <property type="component" value="Unassembled WGS sequence"/>
</dbReference>
<dbReference type="AlphaFoldDB" id="A0A377ZGU3"/>
<evidence type="ECO:0000259" key="2">
    <source>
        <dbReference type="Pfam" id="PF21372"/>
    </source>
</evidence>
<sequence length="140" mass="15422">MQPNPMVLTSIDCPTCGRKMGIRTASTGVFLGCSGYALPPKERCKTTINLVPENEVLNVLEGDDAETNALRAKRRCQKCGTAMDSYLIDPKRKLHVCGNNPTCDGYEIEEGEFRIKGYDGPVVECEKCGSEMHLKMGAFR</sequence>
<accession>A0A377ZGU3</accession>
<dbReference type="GO" id="GO:0005694">
    <property type="term" value="C:chromosome"/>
    <property type="evidence" value="ECO:0007669"/>
    <property type="project" value="InterPro"/>
</dbReference>
<dbReference type="SUPFAM" id="SSF57783">
    <property type="entry name" value="Zinc beta-ribbon"/>
    <property type="match status" value="1"/>
</dbReference>
<dbReference type="Pfam" id="PF21372">
    <property type="entry name" value="Zn_ribbon_bTOP1"/>
    <property type="match status" value="1"/>
</dbReference>
<dbReference type="GO" id="GO:0006265">
    <property type="term" value="P:DNA topological change"/>
    <property type="evidence" value="ECO:0007669"/>
    <property type="project" value="InterPro"/>
</dbReference>
<dbReference type="InterPro" id="IPR013498">
    <property type="entry name" value="Topo_IA_Znf"/>
</dbReference>
<feature type="domain" description="Topoisomerase I zinc finger" evidence="2">
    <location>
        <begin position="65"/>
        <end position="109"/>
    </location>
</feature>
<evidence type="ECO:0000313" key="4">
    <source>
        <dbReference type="Proteomes" id="UP000255382"/>
    </source>
</evidence>
<feature type="domain" description="DNA topoisomerase type IA zn finger" evidence="1">
    <location>
        <begin position="11"/>
        <end position="40"/>
    </location>
</feature>
<gene>
    <name evidence="3" type="primary">topA_4</name>
    <name evidence="3" type="ORF">NCTC5050_02055</name>
</gene>
<reference evidence="3 4" key="1">
    <citation type="submission" date="2018-06" db="EMBL/GenBank/DDBJ databases">
        <authorList>
            <consortium name="Pathogen Informatics"/>
            <person name="Doyle S."/>
        </authorList>
    </citation>
    <scope>NUCLEOTIDE SEQUENCE [LARGE SCALE GENOMIC DNA]</scope>
    <source>
        <strain evidence="3 4">NCTC5050</strain>
    </source>
</reference>
<evidence type="ECO:0000313" key="3">
    <source>
        <dbReference type="EMBL" id="STU69337.1"/>
    </source>
</evidence>